<sequence length="74" mass="8456">MESQEFVGAPVTILSDELQDKFKTLDTQLGSLISSYFERFNEAQFPAMVSSESEIIGRLQELTEHCKLLKNLSW</sequence>
<dbReference type="Proteomes" id="UP000028700">
    <property type="component" value="Unassembled WGS sequence"/>
</dbReference>
<reference evidence="1" key="1">
    <citation type="journal article" date="2014" name="Genome Announc.">
        <title>Draft Genome Sequence of Lactobacillus oryzae Strain SG293T.</title>
        <authorList>
            <person name="Tanizawa Y."/>
            <person name="Fujisawa T."/>
            <person name="Mochizuki T."/>
            <person name="Kaminuma E."/>
            <person name="Nakamura Y."/>
            <person name="Tohno M."/>
        </authorList>
    </citation>
    <scope>NUCLEOTIDE SEQUENCE [LARGE SCALE GENOMIC DNA]</scope>
    <source>
        <strain evidence="1">SG293</strain>
    </source>
</reference>
<name>A0A081BIV9_9LACO</name>
<evidence type="ECO:0000313" key="1">
    <source>
        <dbReference type="EMBL" id="GAK47977.1"/>
    </source>
</evidence>
<dbReference type="AlphaFoldDB" id="A0A081BIV9"/>
<accession>A0A081BIV9</accession>
<organism evidence="1 2">
    <name type="scientific">Secundilactobacillus oryzae JCM 18671</name>
    <dbReference type="NCBI Taxonomy" id="1291743"/>
    <lineage>
        <taxon>Bacteria</taxon>
        <taxon>Bacillati</taxon>
        <taxon>Bacillota</taxon>
        <taxon>Bacilli</taxon>
        <taxon>Lactobacillales</taxon>
        <taxon>Lactobacillaceae</taxon>
        <taxon>Secundilactobacillus</taxon>
    </lineage>
</organism>
<proteinExistence type="predicted"/>
<gene>
    <name evidence="1" type="ORF">LOSG293_160200</name>
</gene>
<comment type="caution">
    <text evidence="1">The sequence shown here is derived from an EMBL/GenBank/DDBJ whole genome shotgun (WGS) entry which is preliminary data.</text>
</comment>
<dbReference type="EMBL" id="BBJM01000016">
    <property type="protein sequence ID" value="GAK47977.1"/>
    <property type="molecule type" value="Genomic_DNA"/>
</dbReference>
<evidence type="ECO:0000313" key="2">
    <source>
        <dbReference type="Proteomes" id="UP000028700"/>
    </source>
</evidence>
<protein>
    <submittedName>
        <fullName evidence="1">Uncharacterized protein</fullName>
    </submittedName>
</protein>
<keyword evidence="2" id="KW-1185">Reference proteome</keyword>